<keyword evidence="1" id="KW-0449">Lipoprotein</keyword>
<dbReference type="Proteomes" id="UP000000939">
    <property type="component" value="Chromosome"/>
</dbReference>
<dbReference type="Gene3D" id="3.40.50.1820">
    <property type="entry name" value="alpha/beta hydrolase"/>
    <property type="match status" value="1"/>
</dbReference>
<accession>D5V0C0</accession>
<dbReference type="EMBL" id="CP001999">
    <property type="protein sequence ID" value="ADG93732.1"/>
    <property type="molecule type" value="Genomic_DNA"/>
</dbReference>
<dbReference type="PROSITE" id="PS51257">
    <property type="entry name" value="PROKAR_LIPOPROTEIN"/>
    <property type="match status" value="1"/>
</dbReference>
<dbReference type="HOGENOM" id="CLU_074075_0_0_7"/>
<keyword evidence="2" id="KW-1185">Reference proteome</keyword>
<protein>
    <submittedName>
        <fullName evidence="1">Putative lipoprotein</fullName>
    </submittedName>
</protein>
<reference evidence="1 2" key="1">
    <citation type="journal article" date="2010" name="Stand. Genomic Sci.">
        <title>Complete genome sequence of Arcobacter nitrofigilis type strain (CI).</title>
        <authorList>
            <person name="Pati A."/>
            <person name="Gronow S."/>
            <person name="Lapidus A."/>
            <person name="Copeland A."/>
            <person name="Glavina Del Rio T."/>
            <person name="Nolan M."/>
            <person name="Lucas S."/>
            <person name="Tice H."/>
            <person name="Cheng J.F."/>
            <person name="Han C."/>
            <person name="Chertkov O."/>
            <person name="Bruce D."/>
            <person name="Tapia R."/>
            <person name="Goodwin L."/>
            <person name="Pitluck S."/>
            <person name="Liolios K."/>
            <person name="Ivanova N."/>
            <person name="Mavromatis K."/>
            <person name="Chen A."/>
            <person name="Palaniappan K."/>
            <person name="Land M."/>
            <person name="Hauser L."/>
            <person name="Chang Y.J."/>
            <person name="Jeffries C.D."/>
            <person name="Detter J.C."/>
            <person name="Rohde M."/>
            <person name="Goker M."/>
            <person name="Bristow J."/>
            <person name="Eisen J.A."/>
            <person name="Markowitz V."/>
            <person name="Hugenholtz P."/>
            <person name="Klenk H.P."/>
            <person name="Kyrpides N.C."/>
        </authorList>
    </citation>
    <scope>NUCLEOTIDE SEQUENCE [LARGE SCALE GENOMIC DNA]</scope>
    <source>
        <strain evidence="2">ATCC 33309 / DSM 7299 / CCUG 15893 / LMG 7604 / NCTC 12251 / CI</strain>
    </source>
</reference>
<dbReference type="STRING" id="572480.Arnit_2078"/>
<sequence length="275" mass="31832">MKLFTNLFFLTFFIVGCSQNVPTPQERKATALSLGNKYNLKEQIYSTKEFDIFSLQTNIKECKNIKVYIEGDGLAWISRNRISKNPTPINPLGLKLMNMDNSSCKIYLARPCQYLTKKNCDNKYWTSHRFSNIVIQSYDEVLNNVKLKYDNTSFTLIGYSGGGAIVTLIATKRDDINKLITIAGNLNPTKWVDIHNIYPLNGSLNPIDYTSKLENIKQYHLIGKNDRIIPKEIFFSYKSKFHNKTNIKYKIYDASHSKGWEKSYKEFLKDSILEK</sequence>
<dbReference type="eggNOG" id="COG0657">
    <property type="taxonomic scope" value="Bacteria"/>
</dbReference>
<dbReference type="OrthoDB" id="5451115at2"/>
<proteinExistence type="predicted"/>
<dbReference type="InterPro" id="IPR029058">
    <property type="entry name" value="AB_hydrolase_fold"/>
</dbReference>
<name>D5V0C0_ARCNC</name>
<organism evidence="1 2">
    <name type="scientific">Arcobacter nitrofigilis (strain ATCC 33309 / DSM 7299 / CCUG 15893 / LMG 7604 / NCTC 12251 / CI)</name>
    <name type="common">Campylobacter nitrofigilis</name>
    <dbReference type="NCBI Taxonomy" id="572480"/>
    <lineage>
        <taxon>Bacteria</taxon>
        <taxon>Pseudomonadati</taxon>
        <taxon>Campylobacterota</taxon>
        <taxon>Epsilonproteobacteria</taxon>
        <taxon>Campylobacterales</taxon>
        <taxon>Arcobacteraceae</taxon>
        <taxon>Arcobacter</taxon>
    </lineage>
</organism>
<dbReference type="SUPFAM" id="SSF53474">
    <property type="entry name" value="alpha/beta-Hydrolases"/>
    <property type="match status" value="1"/>
</dbReference>
<evidence type="ECO:0000313" key="1">
    <source>
        <dbReference type="EMBL" id="ADG93732.1"/>
    </source>
</evidence>
<dbReference type="RefSeq" id="WP_013135877.1">
    <property type="nucleotide sequence ID" value="NC_014166.1"/>
</dbReference>
<dbReference type="AlphaFoldDB" id="D5V0C0"/>
<evidence type="ECO:0000313" key="2">
    <source>
        <dbReference type="Proteomes" id="UP000000939"/>
    </source>
</evidence>
<gene>
    <name evidence="1" type="ordered locus">Arnit_2078</name>
</gene>
<dbReference type="KEGG" id="ant:Arnit_2078"/>